<keyword evidence="3" id="KW-0677">Repeat</keyword>
<dbReference type="Proteomes" id="UP000005017">
    <property type="component" value="Unassembled WGS sequence"/>
</dbReference>
<protein>
    <recommendedName>
        <fullName evidence="1 7">Transcriptional regulator MraZ</fullName>
    </recommendedName>
</protein>
<comment type="caution">
    <text evidence="9">The sequence shown here is derived from an EMBL/GenBank/DDBJ whole genome shotgun (WGS) entry which is preliminary data.</text>
</comment>
<dbReference type="eggNOG" id="COG2001">
    <property type="taxonomic scope" value="Bacteria"/>
</dbReference>
<comment type="subcellular location">
    <subcellularLocation>
        <location evidence="7">Cytoplasm</location>
        <location evidence="7">Nucleoid</location>
    </subcellularLocation>
</comment>
<dbReference type="EMBL" id="ADFR01000016">
    <property type="protein sequence ID" value="EFC05314.1"/>
    <property type="molecule type" value="Genomic_DNA"/>
</dbReference>
<keyword evidence="2 7" id="KW-0963">Cytoplasm</keyword>
<proteinExistence type="inferred from homology"/>
<evidence type="ECO:0000256" key="7">
    <source>
        <dbReference type="HAMAP-Rule" id="MF_01008"/>
    </source>
</evidence>
<evidence type="ECO:0000256" key="2">
    <source>
        <dbReference type="ARBA" id="ARBA00022490"/>
    </source>
</evidence>
<dbReference type="PANTHER" id="PTHR34701:SF1">
    <property type="entry name" value="TRANSCRIPTIONAL REGULATOR MRAZ"/>
    <property type="match status" value="1"/>
</dbReference>
<comment type="subunit">
    <text evidence="7">Forms oligomers.</text>
</comment>
<evidence type="ECO:0000256" key="5">
    <source>
        <dbReference type="ARBA" id="ARBA00023125"/>
    </source>
</evidence>
<evidence type="ECO:0000313" key="10">
    <source>
        <dbReference type="Proteomes" id="UP000005017"/>
    </source>
</evidence>
<sequence length="145" mass="16757">MRLFTGEYRHHLDAKNRLMIPAKYRDQLTPKIYVTEWLDGCLAAFAQEEWEALVEKLNGLPITNAKVRAFVRRITGKADECALDSQGRILLPQFQLRDEGFEKACVVVGASNHFEIWPEKKYDEYSQIGGDNFENFAEDLTEMLL</sequence>
<dbReference type="InterPro" id="IPR037914">
    <property type="entry name" value="SpoVT-AbrB_sf"/>
</dbReference>
<evidence type="ECO:0000256" key="1">
    <source>
        <dbReference type="ARBA" id="ARBA00013860"/>
    </source>
</evidence>
<evidence type="ECO:0000256" key="4">
    <source>
        <dbReference type="ARBA" id="ARBA00023015"/>
    </source>
</evidence>
<dbReference type="STRING" id="679192.HMPREF9013_0599"/>
<dbReference type="GO" id="GO:0000976">
    <property type="term" value="F:transcription cis-regulatory region binding"/>
    <property type="evidence" value="ECO:0007669"/>
    <property type="project" value="TreeGrafter"/>
</dbReference>
<name>D2MQP5_9FIRM</name>
<dbReference type="PANTHER" id="PTHR34701">
    <property type="entry name" value="TRANSCRIPTIONAL REGULATOR MRAZ"/>
    <property type="match status" value="1"/>
</dbReference>
<dbReference type="RefSeq" id="WP_006627708.1">
    <property type="nucleotide sequence ID" value="NZ_ADFR01000016.1"/>
</dbReference>
<evidence type="ECO:0000259" key="8">
    <source>
        <dbReference type="PROSITE" id="PS51740"/>
    </source>
</evidence>
<evidence type="ECO:0000256" key="3">
    <source>
        <dbReference type="ARBA" id="ARBA00022737"/>
    </source>
</evidence>
<dbReference type="HAMAP" id="MF_01008">
    <property type="entry name" value="MraZ"/>
    <property type="match status" value="1"/>
</dbReference>
<dbReference type="CDD" id="cd16321">
    <property type="entry name" value="MraZ_C"/>
    <property type="match status" value="1"/>
</dbReference>
<keyword evidence="10" id="KW-1185">Reference proteome</keyword>
<gene>
    <name evidence="7 9" type="primary">mraZ</name>
    <name evidence="9" type="ORF">HMPREF9013_0599</name>
</gene>
<dbReference type="Gene3D" id="3.40.1550.20">
    <property type="entry name" value="Transcriptional regulator MraZ domain"/>
    <property type="match status" value="1"/>
</dbReference>
<dbReference type="InterPro" id="IPR020603">
    <property type="entry name" value="MraZ_dom"/>
</dbReference>
<dbReference type="InterPro" id="IPR038619">
    <property type="entry name" value="MraZ_sf"/>
</dbReference>
<dbReference type="GO" id="GO:0005737">
    <property type="term" value="C:cytoplasm"/>
    <property type="evidence" value="ECO:0007669"/>
    <property type="project" value="UniProtKB-UniRule"/>
</dbReference>
<organism evidence="9 10">
    <name type="scientific">Bulleidia extructa W1219</name>
    <dbReference type="NCBI Taxonomy" id="679192"/>
    <lineage>
        <taxon>Bacteria</taxon>
        <taxon>Bacillati</taxon>
        <taxon>Bacillota</taxon>
        <taxon>Erysipelotrichia</taxon>
        <taxon>Erysipelotrichales</taxon>
        <taxon>Erysipelotrichaceae</taxon>
        <taxon>Bulleidia</taxon>
    </lineage>
</organism>
<dbReference type="GO" id="GO:0009295">
    <property type="term" value="C:nucleoid"/>
    <property type="evidence" value="ECO:0007669"/>
    <property type="project" value="UniProtKB-SubCell"/>
</dbReference>
<dbReference type="Pfam" id="PF02381">
    <property type="entry name" value="MraZ"/>
    <property type="match status" value="2"/>
</dbReference>
<dbReference type="NCBIfam" id="TIGR00242">
    <property type="entry name" value="division/cell wall cluster transcriptional repressor MraZ"/>
    <property type="match status" value="1"/>
</dbReference>
<comment type="similarity">
    <text evidence="7">Belongs to the MraZ family.</text>
</comment>
<accession>D2MQP5</accession>
<dbReference type="InterPro" id="IPR007159">
    <property type="entry name" value="SpoVT-AbrB_dom"/>
</dbReference>
<dbReference type="GO" id="GO:0003700">
    <property type="term" value="F:DNA-binding transcription factor activity"/>
    <property type="evidence" value="ECO:0007669"/>
    <property type="project" value="UniProtKB-UniRule"/>
</dbReference>
<evidence type="ECO:0000313" key="9">
    <source>
        <dbReference type="EMBL" id="EFC05314.1"/>
    </source>
</evidence>
<reference evidence="10" key="1">
    <citation type="submission" date="2009-12" db="EMBL/GenBank/DDBJ databases">
        <title>Sequence of Clostridiales genomosp. BVAB3 str. UPII9-5.</title>
        <authorList>
            <person name="Madupu R."/>
            <person name="Durkin A.S."/>
            <person name="Torralba M."/>
            <person name="Methe B."/>
            <person name="Sutton G.G."/>
            <person name="Strausberg R.L."/>
            <person name="Nelson K.E."/>
        </authorList>
    </citation>
    <scope>NUCLEOTIDE SEQUENCE [LARGE SCALE GENOMIC DNA]</scope>
    <source>
        <strain evidence="10">W1219</strain>
    </source>
</reference>
<dbReference type="SUPFAM" id="SSF89447">
    <property type="entry name" value="AbrB/MazE/MraZ-like"/>
    <property type="match status" value="1"/>
</dbReference>
<feature type="domain" description="SpoVT-AbrB" evidence="8">
    <location>
        <begin position="78"/>
        <end position="121"/>
    </location>
</feature>
<feature type="domain" description="SpoVT-AbrB" evidence="8">
    <location>
        <begin position="7"/>
        <end position="49"/>
    </location>
</feature>
<evidence type="ECO:0000256" key="6">
    <source>
        <dbReference type="ARBA" id="ARBA00023163"/>
    </source>
</evidence>
<dbReference type="CDD" id="cd16320">
    <property type="entry name" value="MraZ_N"/>
    <property type="match status" value="1"/>
</dbReference>
<keyword evidence="5 7" id="KW-0238">DNA-binding</keyword>
<dbReference type="InterPro" id="IPR035642">
    <property type="entry name" value="MraZ_N"/>
</dbReference>
<dbReference type="PROSITE" id="PS51740">
    <property type="entry name" value="SPOVT_ABRB"/>
    <property type="match status" value="2"/>
</dbReference>
<dbReference type="AlphaFoldDB" id="D2MQP5"/>
<dbReference type="GO" id="GO:2000143">
    <property type="term" value="P:negative regulation of DNA-templated transcription initiation"/>
    <property type="evidence" value="ECO:0007669"/>
    <property type="project" value="TreeGrafter"/>
</dbReference>
<dbReference type="InterPro" id="IPR035644">
    <property type="entry name" value="MraZ_C"/>
</dbReference>
<keyword evidence="4 7" id="KW-0805">Transcription regulation</keyword>
<dbReference type="InterPro" id="IPR003444">
    <property type="entry name" value="MraZ"/>
</dbReference>
<keyword evidence="6 7" id="KW-0804">Transcription</keyword>